<evidence type="ECO:0000256" key="3">
    <source>
        <dbReference type="ARBA" id="ARBA00023242"/>
    </source>
</evidence>
<dbReference type="EMBL" id="SDRB02008978">
    <property type="protein sequence ID" value="THG08906.1"/>
    <property type="molecule type" value="Genomic_DNA"/>
</dbReference>
<feature type="region of interest" description="Disordered" evidence="4">
    <location>
        <begin position="102"/>
        <end position="135"/>
    </location>
</feature>
<accession>A0A4S4E1A6</accession>
<gene>
    <name evidence="5" type="ORF">TEA_021738</name>
</gene>
<evidence type="ECO:0000256" key="1">
    <source>
        <dbReference type="ARBA" id="ARBA00004123"/>
    </source>
</evidence>
<feature type="compositionally biased region" description="Polar residues" evidence="4">
    <location>
        <begin position="102"/>
        <end position="111"/>
    </location>
</feature>
<feature type="compositionally biased region" description="Acidic residues" evidence="4">
    <location>
        <begin position="25"/>
        <end position="34"/>
    </location>
</feature>
<feature type="region of interest" description="Disordered" evidence="4">
    <location>
        <begin position="62"/>
        <end position="85"/>
    </location>
</feature>
<comment type="subcellular location">
    <subcellularLocation>
        <location evidence="1">Nucleus</location>
    </subcellularLocation>
</comment>
<dbReference type="Pfam" id="PF15699">
    <property type="entry name" value="NPR1_interact"/>
    <property type="match status" value="1"/>
</dbReference>
<dbReference type="PANTHER" id="PTHR33669">
    <property type="entry name" value="PROTEIN NEGATIVE REGULATOR OF RESISTANCE"/>
    <property type="match status" value="1"/>
</dbReference>
<dbReference type="STRING" id="542762.A0A4S4E1A6"/>
<reference evidence="5 6" key="1">
    <citation type="journal article" date="2018" name="Proc. Natl. Acad. Sci. U.S.A.">
        <title>Draft genome sequence of Camellia sinensis var. sinensis provides insights into the evolution of the tea genome and tea quality.</title>
        <authorList>
            <person name="Wei C."/>
            <person name="Yang H."/>
            <person name="Wang S."/>
            <person name="Zhao J."/>
            <person name="Liu C."/>
            <person name="Gao L."/>
            <person name="Xia E."/>
            <person name="Lu Y."/>
            <person name="Tai Y."/>
            <person name="She G."/>
            <person name="Sun J."/>
            <person name="Cao H."/>
            <person name="Tong W."/>
            <person name="Gao Q."/>
            <person name="Li Y."/>
            <person name="Deng W."/>
            <person name="Jiang X."/>
            <person name="Wang W."/>
            <person name="Chen Q."/>
            <person name="Zhang S."/>
            <person name="Li H."/>
            <person name="Wu J."/>
            <person name="Wang P."/>
            <person name="Li P."/>
            <person name="Shi C."/>
            <person name="Zheng F."/>
            <person name="Jian J."/>
            <person name="Huang B."/>
            <person name="Shan D."/>
            <person name="Shi M."/>
            <person name="Fang C."/>
            <person name="Yue Y."/>
            <person name="Li F."/>
            <person name="Li D."/>
            <person name="Wei S."/>
            <person name="Han B."/>
            <person name="Jiang C."/>
            <person name="Yin Y."/>
            <person name="Xia T."/>
            <person name="Zhang Z."/>
            <person name="Bennetzen J.L."/>
            <person name="Zhao S."/>
            <person name="Wan X."/>
        </authorList>
    </citation>
    <scope>NUCLEOTIDE SEQUENCE [LARGE SCALE GENOMIC DNA]</scope>
    <source>
        <strain evidence="6">cv. Shuchazao</strain>
        <tissue evidence="5">Leaf</tissue>
    </source>
</reference>
<dbReference type="GO" id="GO:0010112">
    <property type="term" value="P:regulation of systemic acquired resistance"/>
    <property type="evidence" value="ECO:0007669"/>
    <property type="project" value="InterPro"/>
</dbReference>
<feature type="compositionally biased region" description="Basic and acidic residues" evidence="4">
    <location>
        <begin position="67"/>
        <end position="83"/>
    </location>
</feature>
<keyword evidence="6" id="KW-1185">Reference proteome</keyword>
<dbReference type="InterPro" id="IPR031425">
    <property type="entry name" value="NPR1/NH1-interacting"/>
</dbReference>
<feature type="compositionally biased region" description="Basic and acidic residues" evidence="4">
    <location>
        <begin position="124"/>
        <end position="135"/>
    </location>
</feature>
<keyword evidence="3" id="KW-0539">Nucleus</keyword>
<feature type="compositionally biased region" description="Basic and acidic residues" evidence="4">
    <location>
        <begin position="8"/>
        <end position="24"/>
    </location>
</feature>
<evidence type="ECO:0000256" key="4">
    <source>
        <dbReference type="SAM" id="MobiDB-lite"/>
    </source>
</evidence>
<protein>
    <submittedName>
        <fullName evidence="5">Uncharacterized protein</fullName>
    </submittedName>
</protein>
<dbReference type="GO" id="GO:0005634">
    <property type="term" value="C:nucleus"/>
    <property type="evidence" value="ECO:0007669"/>
    <property type="project" value="UniProtKB-SubCell"/>
</dbReference>
<comment type="similarity">
    <text evidence="2">Belongs to the NPR1-interactor family.</text>
</comment>
<dbReference type="Proteomes" id="UP000306102">
    <property type="component" value="Unassembled WGS sequence"/>
</dbReference>
<feature type="region of interest" description="Disordered" evidence="4">
    <location>
        <begin position="1"/>
        <end position="35"/>
    </location>
</feature>
<sequence length="135" mass="15817">MEGSSIMKKREITCHEEHGNNHTDEELEKQDEDEEKKMEEFFALIRSIREARNHILMQKQKIAKNNDNNERKRRVVDGNEKPKAVWNPSFQREDFMENIQFRSSPPMASSSHHIKEASNGPNQEVKDGLDLKLSL</sequence>
<evidence type="ECO:0000313" key="6">
    <source>
        <dbReference type="Proteomes" id="UP000306102"/>
    </source>
</evidence>
<organism evidence="5 6">
    <name type="scientific">Camellia sinensis var. sinensis</name>
    <name type="common">China tea</name>
    <dbReference type="NCBI Taxonomy" id="542762"/>
    <lineage>
        <taxon>Eukaryota</taxon>
        <taxon>Viridiplantae</taxon>
        <taxon>Streptophyta</taxon>
        <taxon>Embryophyta</taxon>
        <taxon>Tracheophyta</taxon>
        <taxon>Spermatophyta</taxon>
        <taxon>Magnoliopsida</taxon>
        <taxon>eudicotyledons</taxon>
        <taxon>Gunneridae</taxon>
        <taxon>Pentapetalae</taxon>
        <taxon>asterids</taxon>
        <taxon>Ericales</taxon>
        <taxon>Theaceae</taxon>
        <taxon>Camellia</taxon>
    </lineage>
</organism>
<name>A0A4S4E1A6_CAMSN</name>
<dbReference type="PANTHER" id="PTHR33669:SF14">
    <property type="entry name" value="NRR REPRESSOR HOMOLOG 3"/>
    <property type="match status" value="1"/>
</dbReference>
<dbReference type="AlphaFoldDB" id="A0A4S4E1A6"/>
<evidence type="ECO:0000313" key="5">
    <source>
        <dbReference type="EMBL" id="THG08906.1"/>
    </source>
</evidence>
<comment type="caution">
    <text evidence="5">The sequence shown here is derived from an EMBL/GenBank/DDBJ whole genome shotgun (WGS) entry which is preliminary data.</text>
</comment>
<evidence type="ECO:0000256" key="2">
    <source>
        <dbReference type="ARBA" id="ARBA00009937"/>
    </source>
</evidence>
<proteinExistence type="inferred from homology"/>